<dbReference type="EMBL" id="LR797419">
    <property type="protein sequence ID" value="CAB4215060.1"/>
    <property type="molecule type" value="Genomic_DNA"/>
</dbReference>
<gene>
    <name evidence="1" type="ORF">UFOVP1018_49</name>
    <name evidence="2" type="ORF">UFOVP1105_50</name>
    <name evidence="3" type="ORF">UFOVP1372_40</name>
    <name evidence="4" type="ORF">UFOVP1470_51</name>
    <name evidence="5" type="ORF">UFOVP1557_40</name>
</gene>
<sequence length="63" mass="6890">MKQCVIESCNAVTRACNGLNVTGGQKRCFCNAVTRSLRSVTDVTNNAGNFDTVFDLTLFKGIW</sequence>
<evidence type="ECO:0000313" key="3">
    <source>
        <dbReference type="EMBL" id="CAB4202835.1"/>
    </source>
</evidence>
<evidence type="ECO:0000313" key="4">
    <source>
        <dbReference type="EMBL" id="CAB4215060.1"/>
    </source>
</evidence>
<evidence type="ECO:0000313" key="1">
    <source>
        <dbReference type="EMBL" id="CAB4178593.1"/>
    </source>
</evidence>
<dbReference type="EMBL" id="LR797054">
    <property type="protein sequence ID" value="CAB4184315.1"/>
    <property type="molecule type" value="Genomic_DNA"/>
</dbReference>
<evidence type="ECO:0000313" key="2">
    <source>
        <dbReference type="EMBL" id="CAB4184315.1"/>
    </source>
</evidence>
<proteinExistence type="predicted"/>
<dbReference type="EMBL" id="LR798407">
    <property type="protein sequence ID" value="CAB5230203.1"/>
    <property type="molecule type" value="Genomic_DNA"/>
</dbReference>
<organism evidence="2">
    <name type="scientific">uncultured Caudovirales phage</name>
    <dbReference type="NCBI Taxonomy" id="2100421"/>
    <lineage>
        <taxon>Viruses</taxon>
        <taxon>Duplodnaviria</taxon>
        <taxon>Heunggongvirae</taxon>
        <taxon>Uroviricota</taxon>
        <taxon>Caudoviricetes</taxon>
        <taxon>Peduoviridae</taxon>
        <taxon>Maltschvirus</taxon>
        <taxon>Maltschvirus maltsch</taxon>
    </lineage>
</organism>
<name>A0A6J5QTY7_9CAUD</name>
<protein>
    <submittedName>
        <fullName evidence="2">Uncharacterized protein</fullName>
    </submittedName>
</protein>
<accession>A0A6J5QTY7</accession>
<evidence type="ECO:0000313" key="5">
    <source>
        <dbReference type="EMBL" id="CAB5230203.1"/>
    </source>
</evidence>
<dbReference type="EMBL" id="LR797319">
    <property type="protein sequence ID" value="CAB4202835.1"/>
    <property type="molecule type" value="Genomic_DNA"/>
</dbReference>
<reference evidence="2" key="1">
    <citation type="submission" date="2020-05" db="EMBL/GenBank/DDBJ databases">
        <authorList>
            <person name="Chiriac C."/>
            <person name="Salcher M."/>
            <person name="Ghai R."/>
            <person name="Kavagutti S V."/>
        </authorList>
    </citation>
    <scope>NUCLEOTIDE SEQUENCE</scope>
</reference>
<dbReference type="EMBL" id="LR796966">
    <property type="protein sequence ID" value="CAB4178593.1"/>
    <property type="molecule type" value="Genomic_DNA"/>
</dbReference>